<dbReference type="EMBL" id="CP002582">
    <property type="protein sequence ID" value="ADZ82880.1"/>
    <property type="molecule type" value="Genomic_DNA"/>
</dbReference>
<evidence type="ECO:0000256" key="1">
    <source>
        <dbReference type="ARBA" id="ARBA00006515"/>
    </source>
</evidence>
<evidence type="ECO:0000256" key="2">
    <source>
        <dbReference type="ARBA" id="ARBA00022857"/>
    </source>
</evidence>
<keyword evidence="6" id="KW-1185">Reference proteome</keyword>
<dbReference type="HOGENOM" id="CLU_023205_2_0_9"/>
<dbReference type="Gene3D" id="3.20.20.100">
    <property type="entry name" value="NADP-dependent oxidoreductase domain"/>
    <property type="match status" value="1"/>
</dbReference>
<feature type="domain" description="NADP-dependent oxidoreductase" evidence="4">
    <location>
        <begin position="28"/>
        <end position="325"/>
    </location>
</feature>
<dbReference type="KEGG" id="cle:Clole_1151"/>
<organism evidence="5 6">
    <name type="scientific">Cellulosilyticum lentocellum (strain ATCC 49066 / DSM 5427 / NCIMB 11756 / RHM5)</name>
    <name type="common">Clostridium lentocellum</name>
    <dbReference type="NCBI Taxonomy" id="642492"/>
    <lineage>
        <taxon>Bacteria</taxon>
        <taxon>Bacillati</taxon>
        <taxon>Bacillota</taxon>
        <taxon>Clostridia</taxon>
        <taxon>Lachnospirales</taxon>
        <taxon>Cellulosilyticaceae</taxon>
        <taxon>Cellulosilyticum</taxon>
    </lineage>
</organism>
<protein>
    <submittedName>
        <fullName evidence="5">NADP-dependent oxidoreductase domain</fullName>
    </submittedName>
</protein>
<dbReference type="eggNOG" id="COG0667">
    <property type="taxonomic scope" value="Bacteria"/>
</dbReference>
<dbReference type="AlphaFoldDB" id="F2JSP6"/>
<evidence type="ECO:0000259" key="4">
    <source>
        <dbReference type="Pfam" id="PF00248"/>
    </source>
</evidence>
<dbReference type="InterPro" id="IPR005399">
    <property type="entry name" value="K_chnl_volt-dep_bsu_KCNAB-rel"/>
</dbReference>
<dbReference type="GO" id="GO:0016491">
    <property type="term" value="F:oxidoreductase activity"/>
    <property type="evidence" value="ECO:0007669"/>
    <property type="project" value="UniProtKB-KW"/>
</dbReference>
<dbReference type="InterPro" id="IPR023210">
    <property type="entry name" value="NADP_OxRdtase_dom"/>
</dbReference>
<evidence type="ECO:0000256" key="3">
    <source>
        <dbReference type="ARBA" id="ARBA00023002"/>
    </source>
</evidence>
<proteinExistence type="inferred from homology"/>
<comment type="similarity">
    <text evidence="1">Belongs to the shaker potassium channel beta subunit family.</text>
</comment>
<evidence type="ECO:0000313" key="6">
    <source>
        <dbReference type="Proteomes" id="UP000008467"/>
    </source>
</evidence>
<evidence type="ECO:0000313" key="5">
    <source>
        <dbReference type="EMBL" id="ADZ82880.1"/>
    </source>
</evidence>
<dbReference type="Pfam" id="PF00248">
    <property type="entry name" value="Aldo_ket_red"/>
    <property type="match status" value="1"/>
</dbReference>
<dbReference type="PANTHER" id="PTHR43150">
    <property type="entry name" value="HYPERKINETIC, ISOFORM M"/>
    <property type="match status" value="1"/>
</dbReference>
<dbReference type="InterPro" id="IPR036812">
    <property type="entry name" value="NAD(P)_OxRdtase_dom_sf"/>
</dbReference>
<dbReference type="PANTHER" id="PTHR43150:SF4">
    <property type="entry name" value="L-GLYCERALDEHYDE 3-PHOSPHATE REDUCTASE"/>
    <property type="match status" value="1"/>
</dbReference>
<accession>F2JSP6</accession>
<gene>
    <name evidence="5" type="ordered locus">Clole_1151</name>
</gene>
<sequence>MSYVADKNRYQEMKYNRCGKSGLLLPAITLGLWHNFGDENSLANVKEMLFGAFDMGITHFDLANNYGPSAGSAESNFGEVMRTDLKPYRDELVISTKAGYGMWEGPYGDGGSKKYLISSLDQSLKRMNLDYVDIFYHHRRDPETPMEETVEALKSILDQGKALYVGISNYNAEDTRTMIKLMKEAGVRCLIHQMFYNMLERHNEKVIDVLEQEQVGAIAFSPLAQGRLTNKYFNGIPADSRAAGTSPFLNKEGITDELLKKTKALNDLAESRGQSLSQMALAWTLRGHVTSVIIGASKLSQIKENVGAIQKLDFTAEELQAIDKILLG</sequence>
<dbReference type="GO" id="GO:0051596">
    <property type="term" value="P:methylglyoxal catabolic process"/>
    <property type="evidence" value="ECO:0007669"/>
    <property type="project" value="TreeGrafter"/>
</dbReference>
<keyword evidence="3" id="KW-0560">Oxidoreductase</keyword>
<keyword evidence="2" id="KW-0521">NADP</keyword>
<dbReference type="Proteomes" id="UP000008467">
    <property type="component" value="Chromosome"/>
</dbReference>
<name>F2JSP6_CELLD</name>
<dbReference type="SUPFAM" id="SSF51430">
    <property type="entry name" value="NAD(P)-linked oxidoreductase"/>
    <property type="match status" value="1"/>
</dbReference>
<reference evidence="5 6" key="1">
    <citation type="journal article" date="2011" name="J. Bacteriol.">
        <title>Complete genome sequence of the cellulose-degrading bacterium Cellulosilyticum lentocellum.</title>
        <authorList>
            <consortium name="US DOE Joint Genome Institute"/>
            <person name="Miller D.A."/>
            <person name="Suen G."/>
            <person name="Bruce D."/>
            <person name="Copeland A."/>
            <person name="Cheng J.F."/>
            <person name="Detter C."/>
            <person name="Goodwin L.A."/>
            <person name="Han C.S."/>
            <person name="Hauser L.J."/>
            <person name="Land M.L."/>
            <person name="Lapidus A."/>
            <person name="Lucas S."/>
            <person name="Meincke L."/>
            <person name="Pitluck S."/>
            <person name="Tapia R."/>
            <person name="Teshima H."/>
            <person name="Woyke T."/>
            <person name="Fox B.G."/>
            <person name="Angert E.R."/>
            <person name="Currie C.R."/>
        </authorList>
    </citation>
    <scope>NUCLEOTIDE SEQUENCE [LARGE SCALE GENOMIC DNA]</scope>
    <source>
        <strain evidence="6">ATCC 49066 / DSM 5427 / NCIMB 11756 / RHM5</strain>
    </source>
</reference>
<dbReference type="RefSeq" id="WP_013656179.1">
    <property type="nucleotide sequence ID" value="NC_015275.1"/>
</dbReference>